<gene>
    <name evidence="1" type="ORF">T4B_7000</name>
</gene>
<comment type="caution">
    <text evidence="1">The sequence shown here is derived from an EMBL/GenBank/DDBJ whole genome shotgun (WGS) entry which is preliminary data.</text>
</comment>
<evidence type="ECO:0000313" key="2">
    <source>
        <dbReference type="Proteomes" id="UP000054805"/>
    </source>
</evidence>
<proteinExistence type="predicted"/>
<dbReference type="AlphaFoldDB" id="A0A0V1GMF4"/>
<protein>
    <submittedName>
        <fullName evidence="1">Uncharacterized protein</fullName>
    </submittedName>
</protein>
<name>A0A0V1GMF4_TRIPS</name>
<feature type="non-terminal residue" evidence="1">
    <location>
        <position position="80"/>
    </location>
</feature>
<dbReference type="EMBL" id="JYDS01001242">
    <property type="protein sequence ID" value="KRY99345.1"/>
    <property type="molecule type" value="Genomic_DNA"/>
</dbReference>
<reference evidence="1 2" key="1">
    <citation type="submission" date="2015-01" db="EMBL/GenBank/DDBJ databases">
        <title>Evolution of Trichinella species and genotypes.</title>
        <authorList>
            <person name="Korhonen P.K."/>
            <person name="Edoardo P."/>
            <person name="Giuseppe L.R."/>
            <person name="Gasser R.B."/>
        </authorList>
    </citation>
    <scope>NUCLEOTIDE SEQUENCE [LARGE SCALE GENOMIC DNA]</scope>
    <source>
        <strain evidence="1">ISS588</strain>
    </source>
</reference>
<dbReference type="Proteomes" id="UP000054805">
    <property type="component" value="Unassembled WGS sequence"/>
</dbReference>
<sequence>LLPEFLMTILIQWQKRGVCTQEQLQPCRLGLCVWDLLCDGLFRDQNWPSRSSISFQEVILNSKGKSSTSAATESGKGEMT</sequence>
<evidence type="ECO:0000313" key="1">
    <source>
        <dbReference type="EMBL" id="KRY99345.1"/>
    </source>
</evidence>
<organism evidence="1 2">
    <name type="scientific">Trichinella pseudospiralis</name>
    <name type="common">Parasitic roundworm</name>
    <dbReference type="NCBI Taxonomy" id="6337"/>
    <lineage>
        <taxon>Eukaryota</taxon>
        <taxon>Metazoa</taxon>
        <taxon>Ecdysozoa</taxon>
        <taxon>Nematoda</taxon>
        <taxon>Enoplea</taxon>
        <taxon>Dorylaimia</taxon>
        <taxon>Trichinellida</taxon>
        <taxon>Trichinellidae</taxon>
        <taxon>Trichinella</taxon>
    </lineage>
</organism>
<feature type="non-terminal residue" evidence="1">
    <location>
        <position position="1"/>
    </location>
</feature>
<keyword evidence="2" id="KW-1185">Reference proteome</keyword>
<accession>A0A0V1GMF4</accession>